<evidence type="ECO:0000256" key="4">
    <source>
        <dbReference type="ARBA" id="ARBA00022801"/>
    </source>
</evidence>
<name>A0A1Y1SJG8_9GAMM</name>
<dbReference type="GO" id="GO:0016020">
    <property type="term" value="C:membrane"/>
    <property type="evidence" value="ECO:0007669"/>
    <property type="project" value="UniProtKB-SubCell"/>
</dbReference>
<comment type="subcellular location">
    <subcellularLocation>
        <location evidence="1">Membrane</location>
    </subcellularLocation>
</comment>
<keyword evidence="13" id="KW-1185">Reference proteome</keyword>
<evidence type="ECO:0000313" key="13">
    <source>
        <dbReference type="Proteomes" id="UP000192342"/>
    </source>
</evidence>
<dbReference type="SUPFAM" id="SSF52151">
    <property type="entry name" value="FabD/lysophospholipase-like"/>
    <property type="match status" value="1"/>
</dbReference>
<feature type="short sequence motif" description="GXGXXG" evidence="9">
    <location>
        <begin position="327"/>
        <end position="332"/>
    </location>
</feature>
<dbReference type="PROSITE" id="PS51635">
    <property type="entry name" value="PNPLA"/>
    <property type="match status" value="1"/>
</dbReference>
<evidence type="ECO:0000256" key="5">
    <source>
        <dbReference type="ARBA" id="ARBA00022963"/>
    </source>
</evidence>
<feature type="short sequence motif" description="GXSXG" evidence="9">
    <location>
        <begin position="354"/>
        <end position="358"/>
    </location>
</feature>
<organism evidence="12 13">
    <name type="scientific">Oceanococcus atlanticus</name>
    <dbReference type="NCBI Taxonomy" id="1317117"/>
    <lineage>
        <taxon>Bacteria</taxon>
        <taxon>Pseudomonadati</taxon>
        <taxon>Pseudomonadota</taxon>
        <taxon>Gammaproteobacteria</taxon>
        <taxon>Chromatiales</taxon>
        <taxon>Oceanococcaceae</taxon>
        <taxon>Oceanococcus</taxon>
    </lineage>
</organism>
<evidence type="ECO:0000259" key="10">
    <source>
        <dbReference type="PROSITE" id="PS50042"/>
    </source>
</evidence>
<dbReference type="InterPro" id="IPR014710">
    <property type="entry name" value="RmlC-like_jellyroll"/>
</dbReference>
<keyword evidence="7 9" id="KW-0443">Lipid metabolism</keyword>
<feature type="active site" description="Proton acceptor" evidence="9">
    <location>
        <position position="470"/>
    </location>
</feature>
<dbReference type="InterPro" id="IPR050301">
    <property type="entry name" value="NTE"/>
</dbReference>
<evidence type="ECO:0000256" key="8">
    <source>
        <dbReference type="ARBA" id="ARBA00023136"/>
    </source>
</evidence>
<keyword evidence="3" id="KW-0812">Transmembrane</keyword>
<dbReference type="EMBL" id="AQQV01000001">
    <property type="protein sequence ID" value="ORE89431.1"/>
    <property type="molecule type" value="Genomic_DNA"/>
</dbReference>
<dbReference type="PROSITE" id="PS50042">
    <property type="entry name" value="CNMP_BINDING_3"/>
    <property type="match status" value="1"/>
</dbReference>
<feature type="domain" description="Cyclic nucleotide-binding" evidence="10">
    <location>
        <begin position="14"/>
        <end position="129"/>
    </location>
</feature>
<dbReference type="InterPro" id="IPR016035">
    <property type="entry name" value="Acyl_Trfase/lysoPLipase"/>
</dbReference>
<dbReference type="InterPro" id="IPR002641">
    <property type="entry name" value="PNPLA_dom"/>
</dbReference>
<reference evidence="12 13" key="1">
    <citation type="submission" date="2013-04" db="EMBL/GenBank/DDBJ databases">
        <title>Oceanococcus atlanticus 22II-S10r2 Genome Sequencing.</title>
        <authorList>
            <person name="Lai Q."/>
            <person name="Li G."/>
            <person name="Shao Z."/>
        </authorList>
    </citation>
    <scope>NUCLEOTIDE SEQUENCE [LARGE SCALE GENOMIC DNA]</scope>
    <source>
        <strain evidence="12 13">22II-S10r2</strain>
    </source>
</reference>
<dbReference type="GO" id="GO:0004622">
    <property type="term" value="F:phosphatidylcholine lysophospholipase activity"/>
    <property type="evidence" value="ECO:0007669"/>
    <property type="project" value="InterPro"/>
</dbReference>
<dbReference type="InterPro" id="IPR056556">
    <property type="entry name" value="NTE1_P-loop_dom"/>
</dbReference>
<dbReference type="InterPro" id="IPR000595">
    <property type="entry name" value="cNMP-bd_dom"/>
</dbReference>
<evidence type="ECO:0000259" key="11">
    <source>
        <dbReference type="PROSITE" id="PS51635"/>
    </source>
</evidence>
<feature type="active site" description="Nucleophile" evidence="9">
    <location>
        <position position="356"/>
    </location>
</feature>
<feature type="short sequence motif" description="DGA/G" evidence="9">
    <location>
        <begin position="470"/>
        <end position="472"/>
    </location>
</feature>
<keyword evidence="8" id="KW-0472">Membrane</keyword>
<dbReference type="InterPro" id="IPR001423">
    <property type="entry name" value="LysoPLipase_patatin_CS"/>
</dbReference>
<protein>
    <submittedName>
        <fullName evidence="12">Cyclic nucleotide-binding protein</fullName>
    </submittedName>
</protein>
<dbReference type="SUPFAM" id="SSF51206">
    <property type="entry name" value="cAMP-binding domain-like"/>
    <property type="match status" value="1"/>
</dbReference>
<dbReference type="Gene3D" id="2.60.120.10">
    <property type="entry name" value="Jelly Rolls"/>
    <property type="match status" value="1"/>
</dbReference>
<evidence type="ECO:0000256" key="2">
    <source>
        <dbReference type="ARBA" id="ARBA00006636"/>
    </source>
</evidence>
<evidence type="ECO:0000256" key="3">
    <source>
        <dbReference type="ARBA" id="ARBA00022692"/>
    </source>
</evidence>
<evidence type="ECO:0000256" key="7">
    <source>
        <dbReference type="ARBA" id="ARBA00023098"/>
    </source>
</evidence>
<dbReference type="InterPro" id="IPR018490">
    <property type="entry name" value="cNMP-bd_dom_sf"/>
</dbReference>
<comment type="similarity">
    <text evidence="2">Belongs to the NTE family.</text>
</comment>
<evidence type="ECO:0000256" key="6">
    <source>
        <dbReference type="ARBA" id="ARBA00022989"/>
    </source>
</evidence>
<dbReference type="OrthoDB" id="5290098at2"/>
<dbReference type="STRING" id="1317117.ATO7_06110"/>
<dbReference type="RefSeq" id="WP_083560533.1">
    <property type="nucleotide sequence ID" value="NZ_AQQV01000001.1"/>
</dbReference>
<dbReference type="PROSITE" id="PS01237">
    <property type="entry name" value="UPF0028"/>
    <property type="match status" value="1"/>
</dbReference>
<feature type="domain" description="PNPLA" evidence="11">
    <location>
        <begin position="323"/>
        <end position="483"/>
    </location>
</feature>
<dbReference type="Pfam" id="PF01734">
    <property type="entry name" value="Patatin"/>
    <property type="match status" value="1"/>
</dbReference>
<gene>
    <name evidence="12" type="ORF">ATO7_06110</name>
</gene>
<dbReference type="PANTHER" id="PTHR14226:SF29">
    <property type="entry name" value="NEUROPATHY TARGET ESTERASE SWS"/>
    <property type="match status" value="1"/>
</dbReference>
<comment type="caution">
    <text evidence="12">The sequence shown here is derived from an EMBL/GenBank/DDBJ whole genome shotgun (WGS) entry which is preliminary data.</text>
</comment>
<dbReference type="GO" id="GO:0016042">
    <property type="term" value="P:lipid catabolic process"/>
    <property type="evidence" value="ECO:0007669"/>
    <property type="project" value="UniProtKB-UniRule"/>
</dbReference>
<dbReference type="PANTHER" id="PTHR14226">
    <property type="entry name" value="NEUROPATHY TARGET ESTERASE/SWISS CHEESE D.MELANOGASTER"/>
    <property type="match status" value="1"/>
</dbReference>
<keyword evidence="6" id="KW-1133">Transmembrane helix</keyword>
<keyword evidence="5 9" id="KW-0442">Lipid degradation</keyword>
<proteinExistence type="inferred from homology"/>
<sequence>MSRDIAEILSRQRLFQDMSGRLLNKLAATVQLVDLRSGGILFDVGSPPDALYVVVTGRLRCDLGRGRHSELGMGESVGELGVLADEPQLYRVVALRDSQLMRIERNALLRTLMRHPESLLRLGRMEFQRLRSHGTAESEGQRGRISSLAVLETRPGRGAREAVRRLASALARFGSVRVIDESAVNQALGDGAAAMPYARNQDNRDLVHWLNEVEAQEDFLIYTAAHQAPTWWRRCLRQADHVLLAADIDDQAQLDLPLLEELRLQRLQVPVSMLLRRGPKSLRGDPIAWQANGDIDDQFFWRSGEDEDILSIARQLTQKANGLVLGGGGARGFAHIGLIRALDELGIPVDLCGGSSMGAMIAALRANGLSAVEIVREMRASFVEHNFLNDYTLPRVALIRGQRFLRRMHEVFGDQRIEDLPVPYFCVSTNLTKGTCEVHRSGSLATWVSTSMAVPGVAPPVAWRGDFLADGAVINSLPTDVMREMGRGPVIGSSVSTEGMIAAPGIEGPDPAALLNWTSEAEKPSLFDILFRTATLTSESGNARRAELADVYFRMPVSHVGMFQWDAIDQVVRAGYEHAMQTLPQWRDQLGG</sequence>
<accession>A0A1Y1SJG8</accession>
<dbReference type="AlphaFoldDB" id="A0A1Y1SJG8"/>
<evidence type="ECO:0000256" key="1">
    <source>
        <dbReference type="ARBA" id="ARBA00004370"/>
    </source>
</evidence>
<dbReference type="Proteomes" id="UP000192342">
    <property type="component" value="Unassembled WGS sequence"/>
</dbReference>
<dbReference type="Pfam" id="PF00027">
    <property type="entry name" value="cNMP_binding"/>
    <property type="match status" value="1"/>
</dbReference>
<evidence type="ECO:0000313" key="12">
    <source>
        <dbReference type="EMBL" id="ORE89431.1"/>
    </source>
</evidence>
<dbReference type="CDD" id="cd07205">
    <property type="entry name" value="Pat_PNPLA6_PNPLA7_NTE1_like"/>
    <property type="match status" value="1"/>
</dbReference>
<dbReference type="Pfam" id="PF24179">
    <property type="entry name" value="NTE_Ploop"/>
    <property type="match status" value="1"/>
</dbReference>
<dbReference type="SMART" id="SM00100">
    <property type="entry name" value="cNMP"/>
    <property type="match status" value="1"/>
</dbReference>
<evidence type="ECO:0000256" key="9">
    <source>
        <dbReference type="PROSITE-ProRule" id="PRU01161"/>
    </source>
</evidence>
<dbReference type="Gene3D" id="3.40.1090.10">
    <property type="entry name" value="Cytosolic phospholipase A2 catalytic domain"/>
    <property type="match status" value="1"/>
</dbReference>
<keyword evidence="4 9" id="KW-0378">Hydrolase</keyword>
<dbReference type="CDD" id="cd00038">
    <property type="entry name" value="CAP_ED"/>
    <property type="match status" value="1"/>
</dbReference>
<dbReference type="GO" id="GO:0046470">
    <property type="term" value="P:phosphatidylcholine metabolic process"/>
    <property type="evidence" value="ECO:0007669"/>
    <property type="project" value="InterPro"/>
</dbReference>